<evidence type="ECO:0000259" key="1">
    <source>
        <dbReference type="Pfam" id="PF08268"/>
    </source>
</evidence>
<dbReference type="InterPro" id="IPR013187">
    <property type="entry name" value="F-box-assoc_dom_typ3"/>
</dbReference>
<reference evidence="2 3" key="1">
    <citation type="submission" date="2017-09" db="EMBL/GenBank/DDBJ databases">
        <title>WGS assembly of Aquilegia coerulea Goldsmith.</title>
        <authorList>
            <person name="Hodges S."/>
            <person name="Kramer E."/>
            <person name="Nordborg M."/>
            <person name="Tomkins J."/>
            <person name="Borevitz J."/>
            <person name="Derieg N."/>
            <person name="Yan J."/>
            <person name="Mihaltcheva S."/>
            <person name="Hayes R.D."/>
            <person name="Rokhsar D."/>
        </authorList>
    </citation>
    <scope>NUCLEOTIDE SEQUENCE [LARGE SCALE GENOMIC DNA]</scope>
    <source>
        <strain evidence="3">cv. Goldsmith</strain>
    </source>
</reference>
<evidence type="ECO:0000313" key="3">
    <source>
        <dbReference type="Proteomes" id="UP000230069"/>
    </source>
</evidence>
<dbReference type="NCBIfam" id="TIGR01640">
    <property type="entry name" value="F_box_assoc_1"/>
    <property type="match status" value="1"/>
</dbReference>
<dbReference type="OrthoDB" id="1938527at2759"/>
<accession>A0A2G5E9X3</accession>
<protein>
    <recommendedName>
        <fullName evidence="1">F-box associated beta-propeller type 3 domain-containing protein</fullName>
    </recommendedName>
</protein>
<dbReference type="InParanoid" id="A0A2G5E9X3"/>
<dbReference type="InterPro" id="IPR050796">
    <property type="entry name" value="SCF_F-box_component"/>
</dbReference>
<dbReference type="AlphaFoldDB" id="A0A2G5E9X3"/>
<sequence length="253" mass="29315">MKQLYICNPVTRKCTILLPCETDHGSHIWKWNLIYDSSIRKYKVVGLSADSLRWYLLTPHTCLNSNGNNLDQTTAAAAWREFLASNRKTEFLSNTILSNKEMHWVVSPLFRSEVLMCSIDLSKEEFTETQLSFLTRGNEGKNSMIEVMGHLSITDYCRKQSQLDIWTLHDRKKGLWTKEYTVACEFKISKNIPLRSHPSSSASNQTKIVAHCKRQIFVYDLKTKGWKRMNFPVQDGMIIHGLIIHTNSLVNWK</sequence>
<dbReference type="Pfam" id="PF08268">
    <property type="entry name" value="FBA_3"/>
    <property type="match status" value="1"/>
</dbReference>
<organism evidence="2 3">
    <name type="scientific">Aquilegia coerulea</name>
    <name type="common">Rocky mountain columbine</name>
    <dbReference type="NCBI Taxonomy" id="218851"/>
    <lineage>
        <taxon>Eukaryota</taxon>
        <taxon>Viridiplantae</taxon>
        <taxon>Streptophyta</taxon>
        <taxon>Embryophyta</taxon>
        <taxon>Tracheophyta</taxon>
        <taxon>Spermatophyta</taxon>
        <taxon>Magnoliopsida</taxon>
        <taxon>Ranunculales</taxon>
        <taxon>Ranunculaceae</taxon>
        <taxon>Thalictroideae</taxon>
        <taxon>Aquilegia</taxon>
    </lineage>
</organism>
<proteinExistence type="predicted"/>
<dbReference type="InterPro" id="IPR017451">
    <property type="entry name" value="F-box-assoc_interact_dom"/>
</dbReference>
<dbReference type="PANTHER" id="PTHR31672:SF13">
    <property type="entry name" value="F-BOX PROTEIN CPR30-LIKE"/>
    <property type="match status" value="1"/>
</dbReference>
<name>A0A2G5E9X3_AQUCA</name>
<dbReference type="PANTHER" id="PTHR31672">
    <property type="entry name" value="BNACNNG10540D PROTEIN"/>
    <property type="match status" value="1"/>
</dbReference>
<gene>
    <name evidence="2" type="ORF">AQUCO_01000436v1</name>
</gene>
<evidence type="ECO:0000313" key="2">
    <source>
        <dbReference type="EMBL" id="PIA52553.1"/>
    </source>
</evidence>
<dbReference type="EMBL" id="KZ305027">
    <property type="protein sequence ID" value="PIA52553.1"/>
    <property type="molecule type" value="Genomic_DNA"/>
</dbReference>
<feature type="domain" description="F-box associated beta-propeller type 3" evidence="1">
    <location>
        <begin position="2"/>
        <end position="229"/>
    </location>
</feature>
<keyword evidence="3" id="KW-1185">Reference proteome</keyword>
<dbReference type="Proteomes" id="UP000230069">
    <property type="component" value="Unassembled WGS sequence"/>
</dbReference>